<dbReference type="InterPro" id="IPR027279">
    <property type="entry name" value="D_amino_pept/lipop_sf"/>
</dbReference>
<name>A0A9W9FWC2_9EURO</name>
<dbReference type="InterPro" id="IPR012338">
    <property type="entry name" value="Beta-lactam/transpept-like"/>
</dbReference>
<evidence type="ECO:0000313" key="6">
    <source>
        <dbReference type="Proteomes" id="UP001149165"/>
    </source>
</evidence>
<dbReference type="PANTHER" id="PTHR46825">
    <property type="entry name" value="D-ALANYL-D-ALANINE-CARBOXYPEPTIDASE/ENDOPEPTIDASE AMPH"/>
    <property type="match status" value="1"/>
</dbReference>
<gene>
    <name evidence="5" type="ORF">N7456_003452</name>
</gene>
<evidence type="ECO:0000256" key="2">
    <source>
        <dbReference type="ARBA" id="ARBA00038215"/>
    </source>
</evidence>
<dbReference type="InterPro" id="IPR012856">
    <property type="entry name" value="DAP_B_dom"/>
</dbReference>
<reference evidence="5" key="2">
    <citation type="journal article" date="2023" name="IMA Fungus">
        <title>Comparative genomic study of the Penicillium genus elucidates a diverse pangenome and 15 lateral gene transfer events.</title>
        <authorList>
            <person name="Petersen C."/>
            <person name="Sorensen T."/>
            <person name="Nielsen M.R."/>
            <person name="Sondergaard T.E."/>
            <person name="Sorensen J.L."/>
            <person name="Fitzpatrick D.A."/>
            <person name="Frisvad J.C."/>
            <person name="Nielsen K.L."/>
        </authorList>
    </citation>
    <scope>NUCLEOTIDE SEQUENCE</scope>
    <source>
        <strain evidence="5">IBT 30069</strain>
    </source>
</reference>
<dbReference type="AlphaFoldDB" id="A0A9W9FWC2"/>
<organism evidence="5 6">
    <name type="scientific">Penicillium angulare</name>
    <dbReference type="NCBI Taxonomy" id="116970"/>
    <lineage>
        <taxon>Eukaryota</taxon>
        <taxon>Fungi</taxon>
        <taxon>Dikarya</taxon>
        <taxon>Ascomycota</taxon>
        <taxon>Pezizomycotina</taxon>
        <taxon>Eurotiomycetes</taxon>
        <taxon>Eurotiomycetidae</taxon>
        <taxon>Eurotiales</taxon>
        <taxon>Aspergillaceae</taxon>
        <taxon>Penicillium</taxon>
    </lineage>
</organism>
<dbReference type="SUPFAM" id="SSF56601">
    <property type="entry name" value="beta-lactamase/transpeptidase-like"/>
    <property type="match status" value="1"/>
</dbReference>
<dbReference type="EMBL" id="JAPQKH010000003">
    <property type="protein sequence ID" value="KAJ5106777.1"/>
    <property type="molecule type" value="Genomic_DNA"/>
</dbReference>
<evidence type="ECO:0000259" key="3">
    <source>
        <dbReference type="Pfam" id="PF00144"/>
    </source>
</evidence>
<comment type="caution">
    <text evidence="5">The sequence shown here is derived from an EMBL/GenBank/DDBJ whole genome shotgun (WGS) entry which is preliminary data.</text>
</comment>
<keyword evidence="1" id="KW-0031">Aminopeptidase</keyword>
<feature type="domain" description="D-aminopeptidase" evidence="4">
    <location>
        <begin position="353"/>
        <end position="533"/>
    </location>
</feature>
<accession>A0A9W9FWC2</accession>
<dbReference type="InterPro" id="IPR001466">
    <property type="entry name" value="Beta-lactam-related"/>
</dbReference>
<dbReference type="Gene3D" id="2.40.128.50">
    <property type="match status" value="2"/>
</dbReference>
<feature type="domain" description="Beta-lactamase-related" evidence="3">
    <location>
        <begin position="17"/>
        <end position="341"/>
    </location>
</feature>
<keyword evidence="1" id="KW-0378">Hydrolase</keyword>
<dbReference type="OrthoDB" id="5946976at2759"/>
<evidence type="ECO:0000259" key="4">
    <source>
        <dbReference type="Pfam" id="PF07930"/>
    </source>
</evidence>
<keyword evidence="1" id="KW-0645">Protease</keyword>
<dbReference type="NCBIfam" id="NF009622">
    <property type="entry name" value="PRK13128.1"/>
    <property type="match status" value="1"/>
</dbReference>
<keyword evidence="6" id="KW-1185">Reference proteome</keyword>
<dbReference type="GO" id="GO:0004177">
    <property type="term" value="F:aminopeptidase activity"/>
    <property type="evidence" value="ECO:0007669"/>
    <property type="project" value="UniProtKB-KW"/>
</dbReference>
<reference evidence="5" key="1">
    <citation type="submission" date="2022-11" db="EMBL/GenBank/DDBJ databases">
        <authorList>
            <person name="Petersen C."/>
        </authorList>
    </citation>
    <scope>NUCLEOTIDE SEQUENCE</scope>
    <source>
        <strain evidence="5">IBT 30069</strain>
    </source>
</reference>
<dbReference type="Proteomes" id="UP001149165">
    <property type="component" value="Unassembled WGS sequence"/>
</dbReference>
<sequence length="536" mass="59410">MVDQKKVQEVLDTIPLRYRGTGGAIAIIKDGELIGQRAWGYADIDQRLPLTPDIQMPICSITKQFVCALLLDLQRNPTPSMLAKGDIQAQFDDKLRELLRPELTQDGTLTVQNLCDMQSGLRDYWAMTALWGTKPEDEYLVERDCPPMLERTKSFHFKPGSEFSYCNVNFYVLARVIERTTGEPLGKLLSERILGPAGMKTAFLCPDNAKLPPPCLGYEGTEALGFVPAVNKMEWSGDAGLVASLTDMIAWEKHLQHLYSDSESWYHKVAQPITYSDGTFAPYHNGLSHSDISGVDNLGHAGALRGYRSSRRHALKEGLSVVVLFNHEPDVMGASEDALRIILDKPKPQYAHVEPNASWFGSFLDQDTQLSITISKGSAPGDINVLYHDSPDTLHLTDATHAEASGISATIDGDVLRMHRILENRKVEAKRLVPRESSFKDKLILGDYKSEEIESVFHCWGESGMLYGAFDGYLGKGTITGMKYLGDDVWALTCPRGLDAPAPGDWTIVFHREESGGIIGFKAGCWLARGIDFIKV</sequence>
<dbReference type="InterPro" id="IPR050491">
    <property type="entry name" value="AmpC-like"/>
</dbReference>
<proteinExistence type="inferred from homology"/>
<evidence type="ECO:0000313" key="5">
    <source>
        <dbReference type="EMBL" id="KAJ5106777.1"/>
    </source>
</evidence>
<dbReference type="SUPFAM" id="SSF50886">
    <property type="entry name" value="D-aminopeptidase, middle and C-terminal domains"/>
    <property type="match status" value="2"/>
</dbReference>
<evidence type="ECO:0000256" key="1">
    <source>
        <dbReference type="ARBA" id="ARBA00022438"/>
    </source>
</evidence>
<dbReference type="PANTHER" id="PTHR46825:SF9">
    <property type="entry name" value="BETA-LACTAMASE-RELATED DOMAIN-CONTAINING PROTEIN"/>
    <property type="match status" value="1"/>
</dbReference>
<dbReference type="Gene3D" id="3.40.710.10">
    <property type="entry name" value="DD-peptidase/beta-lactamase superfamily"/>
    <property type="match status" value="1"/>
</dbReference>
<dbReference type="Pfam" id="PF07930">
    <property type="entry name" value="DAP_B"/>
    <property type="match status" value="1"/>
</dbReference>
<dbReference type="Pfam" id="PF00144">
    <property type="entry name" value="Beta-lactamase"/>
    <property type="match status" value="1"/>
</dbReference>
<protein>
    <submittedName>
        <fullName evidence="5">Beta-lactamase/transpeptidase-like protein</fullName>
    </submittedName>
</protein>
<comment type="similarity">
    <text evidence="2">Belongs to the peptidase S12 family.</text>
</comment>